<protein>
    <submittedName>
        <fullName evidence="1">Uncharacterized protein</fullName>
    </submittedName>
</protein>
<keyword evidence="2" id="KW-1185">Reference proteome</keyword>
<evidence type="ECO:0000313" key="2">
    <source>
        <dbReference type="Proteomes" id="UP001227268"/>
    </source>
</evidence>
<reference evidence="1" key="1">
    <citation type="submission" date="2023-04" db="EMBL/GenBank/DDBJ databases">
        <title>Draft Genome sequencing of Naganishia species isolated from polar environments using Oxford Nanopore Technology.</title>
        <authorList>
            <person name="Leo P."/>
            <person name="Venkateswaran K."/>
        </authorList>
    </citation>
    <scope>NUCLEOTIDE SEQUENCE</scope>
    <source>
        <strain evidence="1">MNA-CCFEE 5423</strain>
    </source>
</reference>
<accession>A0ACC2VQE0</accession>
<sequence length="85" mass="9229">MSASSFVAVMLGDDEILAKSHESDLTKVEGSVANYYNYKKKDGTVLKDIAWFYPTPKKGAEQVADRVAFYVGKNGLKLGSPPVDA</sequence>
<name>A0ACC2VQE0_9TREE</name>
<proteinExistence type="predicted"/>
<gene>
    <name evidence="1" type="ORF">QFC21_003453</name>
</gene>
<organism evidence="1 2">
    <name type="scientific">Naganishia friedmannii</name>
    <dbReference type="NCBI Taxonomy" id="89922"/>
    <lineage>
        <taxon>Eukaryota</taxon>
        <taxon>Fungi</taxon>
        <taxon>Dikarya</taxon>
        <taxon>Basidiomycota</taxon>
        <taxon>Agaricomycotina</taxon>
        <taxon>Tremellomycetes</taxon>
        <taxon>Filobasidiales</taxon>
        <taxon>Filobasidiaceae</taxon>
        <taxon>Naganishia</taxon>
    </lineage>
</organism>
<comment type="caution">
    <text evidence="1">The sequence shown here is derived from an EMBL/GenBank/DDBJ whole genome shotgun (WGS) entry which is preliminary data.</text>
</comment>
<dbReference type="EMBL" id="JASBWT010000010">
    <property type="protein sequence ID" value="KAJ9101234.1"/>
    <property type="molecule type" value="Genomic_DNA"/>
</dbReference>
<dbReference type="Proteomes" id="UP001227268">
    <property type="component" value="Unassembled WGS sequence"/>
</dbReference>
<evidence type="ECO:0000313" key="1">
    <source>
        <dbReference type="EMBL" id="KAJ9101234.1"/>
    </source>
</evidence>